<evidence type="ECO:0000313" key="1">
    <source>
        <dbReference type="EMBL" id="JAA82757.1"/>
    </source>
</evidence>
<name>S4PUS0_9NEOP</name>
<dbReference type="AlphaFoldDB" id="S4PUS0"/>
<sequence>FNQPATNVFGGGIGTTSSFGQTTFGQPAKANTSCAFGGGFGSTSCFGRTSQFPCRNMRVNAQTCTPCMPQCGSP</sequence>
<proteinExistence type="predicted"/>
<dbReference type="EMBL" id="GAIX01009803">
    <property type="protein sequence ID" value="JAA82757.1"/>
    <property type="molecule type" value="Transcribed_RNA"/>
</dbReference>
<feature type="non-terminal residue" evidence="1">
    <location>
        <position position="74"/>
    </location>
</feature>
<organism evidence="1">
    <name type="scientific">Pararge aegeria</name>
    <name type="common">speckled wood butterfly</name>
    <dbReference type="NCBI Taxonomy" id="116150"/>
    <lineage>
        <taxon>Eukaryota</taxon>
        <taxon>Metazoa</taxon>
        <taxon>Ecdysozoa</taxon>
        <taxon>Arthropoda</taxon>
        <taxon>Hexapoda</taxon>
        <taxon>Insecta</taxon>
        <taxon>Pterygota</taxon>
        <taxon>Neoptera</taxon>
        <taxon>Endopterygota</taxon>
        <taxon>Lepidoptera</taxon>
        <taxon>Glossata</taxon>
        <taxon>Ditrysia</taxon>
        <taxon>Papilionoidea</taxon>
        <taxon>Nymphalidae</taxon>
        <taxon>Satyrinae</taxon>
        <taxon>Satyrini</taxon>
        <taxon>Parargina</taxon>
        <taxon>Pararge</taxon>
    </lineage>
</organism>
<accession>S4PUS0</accession>
<protein>
    <submittedName>
        <fullName evidence="1">Uncharacterized protein</fullName>
    </submittedName>
</protein>
<reference evidence="1" key="2">
    <citation type="submission" date="2013-05" db="EMBL/GenBank/DDBJ databases">
        <authorList>
            <person name="Carter J.-M."/>
            <person name="Baker S.C."/>
            <person name="Pink R."/>
            <person name="Carter D.R.F."/>
            <person name="Collins A."/>
            <person name="Tomlin J."/>
            <person name="Gibbs M."/>
            <person name="Breuker C.J."/>
        </authorList>
    </citation>
    <scope>NUCLEOTIDE SEQUENCE</scope>
    <source>
        <tissue evidence="1">Ovary</tissue>
    </source>
</reference>
<reference evidence="1" key="1">
    <citation type="journal article" date="2013" name="BMC Genomics">
        <title>Unscrambling butterfly oogenesis.</title>
        <authorList>
            <person name="Carter J.M."/>
            <person name="Baker S.C."/>
            <person name="Pink R."/>
            <person name="Carter D.R."/>
            <person name="Collins A."/>
            <person name="Tomlin J."/>
            <person name="Gibbs M."/>
            <person name="Breuker C.J."/>
        </authorList>
    </citation>
    <scope>NUCLEOTIDE SEQUENCE</scope>
    <source>
        <tissue evidence="1">Ovary</tissue>
    </source>
</reference>
<feature type="non-terminal residue" evidence="1">
    <location>
        <position position="1"/>
    </location>
</feature>